<dbReference type="Pfam" id="PF00001">
    <property type="entry name" value="7tm_1"/>
    <property type="match status" value="1"/>
</dbReference>
<keyword evidence="3 9" id="KW-1133">Transmembrane helix</keyword>
<keyword evidence="4 8" id="KW-0297">G-protein coupled receptor</keyword>
<name>A0AA88NPX9_CHASR</name>
<dbReference type="AlphaFoldDB" id="A0AA88NPX9"/>
<evidence type="ECO:0000256" key="7">
    <source>
        <dbReference type="ARBA" id="ARBA00023224"/>
    </source>
</evidence>
<dbReference type="GO" id="GO:0009897">
    <property type="term" value="C:external side of plasma membrane"/>
    <property type="evidence" value="ECO:0007669"/>
    <property type="project" value="TreeGrafter"/>
</dbReference>
<keyword evidence="2 8" id="KW-0812">Transmembrane</keyword>
<comment type="caution">
    <text evidence="11">The sequence shown here is derived from an EMBL/GenBank/DDBJ whole genome shotgun (WGS) entry which is preliminary data.</text>
</comment>
<gene>
    <name evidence="11" type="ORF">Q5P01_001808</name>
</gene>
<feature type="transmembrane region" description="Helical" evidence="9">
    <location>
        <begin position="114"/>
        <end position="133"/>
    </location>
</feature>
<protein>
    <recommendedName>
        <fullName evidence="10">G-protein coupled receptors family 1 profile domain-containing protein</fullName>
    </recommendedName>
</protein>
<organism evidence="11 12">
    <name type="scientific">Channa striata</name>
    <name type="common">Snakehead murrel</name>
    <name type="synonym">Ophicephalus striatus</name>
    <dbReference type="NCBI Taxonomy" id="64152"/>
    <lineage>
        <taxon>Eukaryota</taxon>
        <taxon>Metazoa</taxon>
        <taxon>Chordata</taxon>
        <taxon>Craniata</taxon>
        <taxon>Vertebrata</taxon>
        <taxon>Euteleostomi</taxon>
        <taxon>Actinopterygii</taxon>
        <taxon>Neopterygii</taxon>
        <taxon>Teleostei</taxon>
        <taxon>Neoteleostei</taxon>
        <taxon>Acanthomorphata</taxon>
        <taxon>Anabantaria</taxon>
        <taxon>Anabantiformes</taxon>
        <taxon>Channoidei</taxon>
        <taxon>Channidae</taxon>
        <taxon>Channa</taxon>
    </lineage>
</organism>
<dbReference type="SUPFAM" id="SSF81321">
    <property type="entry name" value="Family A G protein-coupled receptor-like"/>
    <property type="match status" value="1"/>
</dbReference>
<dbReference type="GO" id="GO:0007204">
    <property type="term" value="P:positive regulation of cytosolic calcium ion concentration"/>
    <property type="evidence" value="ECO:0007669"/>
    <property type="project" value="TreeGrafter"/>
</dbReference>
<keyword evidence="5 9" id="KW-0472">Membrane</keyword>
<evidence type="ECO:0000256" key="4">
    <source>
        <dbReference type="ARBA" id="ARBA00023040"/>
    </source>
</evidence>
<dbReference type="GO" id="GO:0060326">
    <property type="term" value="P:cell chemotaxis"/>
    <property type="evidence" value="ECO:0007669"/>
    <property type="project" value="TreeGrafter"/>
</dbReference>
<dbReference type="InterPro" id="IPR000276">
    <property type="entry name" value="GPCR_Rhodpsn"/>
</dbReference>
<dbReference type="InterPro" id="IPR017452">
    <property type="entry name" value="GPCR_Rhodpsn_7TM"/>
</dbReference>
<evidence type="ECO:0000313" key="11">
    <source>
        <dbReference type="EMBL" id="KAK2862275.1"/>
    </source>
</evidence>
<feature type="transmembrane region" description="Helical" evidence="9">
    <location>
        <begin position="154"/>
        <end position="176"/>
    </location>
</feature>
<dbReference type="PROSITE" id="PS50262">
    <property type="entry name" value="G_PROTEIN_RECEP_F1_2"/>
    <property type="match status" value="1"/>
</dbReference>
<evidence type="ECO:0000256" key="2">
    <source>
        <dbReference type="ARBA" id="ARBA00022692"/>
    </source>
</evidence>
<evidence type="ECO:0000256" key="9">
    <source>
        <dbReference type="SAM" id="Phobius"/>
    </source>
</evidence>
<evidence type="ECO:0000256" key="3">
    <source>
        <dbReference type="ARBA" id="ARBA00022989"/>
    </source>
</evidence>
<dbReference type="Proteomes" id="UP001187415">
    <property type="component" value="Unassembled WGS sequence"/>
</dbReference>
<accession>A0AA88NPX9</accession>
<feature type="transmembrane region" description="Helical" evidence="9">
    <location>
        <begin position="247"/>
        <end position="271"/>
    </location>
</feature>
<dbReference type="PRINTS" id="PR00237">
    <property type="entry name" value="GPCRRHODOPSN"/>
</dbReference>
<feature type="transmembrane region" description="Helical" evidence="9">
    <location>
        <begin position="40"/>
        <end position="62"/>
    </location>
</feature>
<evidence type="ECO:0000256" key="1">
    <source>
        <dbReference type="ARBA" id="ARBA00004141"/>
    </source>
</evidence>
<feature type="transmembrane region" description="Helical" evidence="9">
    <location>
        <begin position="291"/>
        <end position="312"/>
    </location>
</feature>
<evidence type="ECO:0000256" key="6">
    <source>
        <dbReference type="ARBA" id="ARBA00023170"/>
    </source>
</evidence>
<keyword evidence="7 8" id="KW-0807">Transducer</keyword>
<reference evidence="11" key="1">
    <citation type="submission" date="2023-07" db="EMBL/GenBank/DDBJ databases">
        <title>Chromosome-level Genome Assembly of Striped Snakehead (Channa striata).</title>
        <authorList>
            <person name="Liu H."/>
        </authorList>
    </citation>
    <scope>NUCLEOTIDE SEQUENCE</scope>
    <source>
        <strain evidence="11">Gz</strain>
        <tissue evidence="11">Muscle</tissue>
    </source>
</reference>
<feature type="transmembrane region" description="Helical" evidence="9">
    <location>
        <begin position="74"/>
        <end position="94"/>
    </location>
</feature>
<dbReference type="Gene3D" id="1.20.1070.10">
    <property type="entry name" value="Rhodopsin 7-helix transmembrane proteins"/>
    <property type="match status" value="1"/>
</dbReference>
<dbReference type="GO" id="GO:0019722">
    <property type="term" value="P:calcium-mediated signaling"/>
    <property type="evidence" value="ECO:0007669"/>
    <property type="project" value="TreeGrafter"/>
</dbReference>
<evidence type="ECO:0000259" key="10">
    <source>
        <dbReference type="PROSITE" id="PS50262"/>
    </source>
</evidence>
<comment type="subcellular location">
    <subcellularLocation>
        <location evidence="1">Membrane</location>
        <topology evidence="1">Multi-pass membrane protein</topology>
    </subcellularLocation>
</comment>
<evidence type="ECO:0000256" key="5">
    <source>
        <dbReference type="ARBA" id="ARBA00023136"/>
    </source>
</evidence>
<dbReference type="PANTHER" id="PTHR10489">
    <property type="entry name" value="CELL ADHESION MOLECULE"/>
    <property type="match status" value="1"/>
</dbReference>
<evidence type="ECO:0000256" key="8">
    <source>
        <dbReference type="RuleBase" id="RU000688"/>
    </source>
</evidence>
<dbReference type="GO" id="GO:0006955">
    <property type="term" value="P:immune response"/>
    <property type="evidence" value="ECO:0007669"/>
    <property type="project" value="TreeGrafter"/>
</dbReference>
<keyword evidence="12" id="KW-1185">Reference proteome</keyword>
<sequence length="403" mass="44817">MDTYALYDYTENGTDNDTGIDFDFQCPRSNFYGSRIVLPIVYFIIFLTGFLGNLFVIAVVGGKGGRGGRLVDTFIVHLALADLVFVLTLPLWAISASQDDKWNFGPVGNLLCKLSSYIIAVNRFSNIFFLTCMSVDRYLAVVKLMDSRYLRRSLCVRCTCAAVWLSSLVLGIPSLVYRRVSEEQSCVEDGDSTFFLGLSLTMALLTFVVPVLIIVLCYGTIVVHLSRHCADSVNPRADARRRHSLKMVLSIIAVFVVSWLPFNLFKGIIVISALSGAERTCEAQSWQSNGLLLSCCLAFLNSCVNPAIYFFLDNHFRRRAEMLYTTCVGKTKVLQSFNSSTFTNPGTSESCGTTGGRAQLHIVGSFVSVRKLPAEIWDTVRQWSRLYGGAMLADLAKWLLRTC</sequence>
<proteinExistence type="inferred from homology"/>
<feature type="domain" description="G-protein coupled receptors family 1 profile" evidence="10">
    <location>
        <begin position="52"/>
        <end position="309"/>
    </location>
</feature>
<comment type="similarity">
    <text evidence="8">Belongs to the G-protein coupled receptor 1 family.</text>
</comment>
<dbReference type="GO" id="GO:0019957">
    <property type="term" value="F:C-C chemokine binding"/>
    <property type="evidence" value="ECO:0007669"/>
    <property type="project" value="TreeGrafter"/>
</dbReference>
<dbReference type="PROSITE" id="PS00237">
    <property type="entry name" value="G_PROTEIN_RECEP_F1_1"/>
    <property type="match status" value="1"/>
</dbReference>
<dbReference type="PANTHER" id="PTHR10489:SF954">
    <property type="entry name" value="G PROTEIN-COUPLED RECEPTOR 25"/>
    <property type="match status" value="1"/>
</dbReference>
<dbReference type="InterPro" id="IPR050119">
    <property type="entry name" value="CCR1-9-like"/>
</dbReference>
<feature type="transmembrane region" description="Helical" evidence="9">
    <location>
        <begin position="196"/>
        <end position="226"/>
    </location>
</feature>
<dbReference type="GO" id="GO:0016493">
    <property type="term" value="F:C-C chemokine receptor activity"/>
    <property type="evidence" value="ECO:0007669"/>
    <property type="project" value="TreeGrafter"/>
</dbReference>
<keyword evidence="6 8" id="KW-0675">Receptor</keyword>
<dbReference type="EMBL" id="JAUPFM010000001">
    <property type="protein sequence ID" value="KAK2862275.1"/>
    <property type="molecule type" value="Genomic_DNA"/>
</dbReference>
<evidence type="ECO:0000313" key="12">
    <source>
        <dbReference type="Proteomes" id="UP001187415"/>
    </source>
</evidence>